<evidence type="ECO:0000256" key="4">
    <source>
        <dbReference type="ARBA" id="ARBA00023136"/>
    </source>
</evidence>
<dbReference type="EMBL" id="FPHJ01000023">
    <property type="protein sequence ID" value="SFV58033.1"/>
    <property type="molecule type" value="Genomic_DNA"/>
</dbReference>
<dbReference type="PANTHER" id="PTHR38100">
    <property type="entry name" value="HIGH FREQUENCY LYSOGENIZATION PROTEIN HFLD"/>
    <property type="match status" value="1"/>
</dbReference>
<evidence type="ECO:0000313" key="5">
    <source>
        <dbReference type="EMBL" id="SFV58033.1"/>
    </source>
</evidence>
<accession>A0A1W1BX00</accession>
<name>A0A1W1BX00_9ZZZZ</name>
<evidence type="ECO:0000256" key="2">
    <source>
        <dbReference type="ARBA" id="ARBA00022475"/>
    </source>
</evidence>
<proteinExistence type="predicted"/>
<comment type="subcellular location">
    <subcellularLocation>
        <location evidence="1">Cytoplasm</location>
    </subcellularLocation>
</comment>
<reference evidence="5" key="1">
    <citation type="submission" date="2016-10" db="EMBL/GenBank/DDBJ databases">
        <authorList>
            <person name="de Groot N.N."/>
        </authorList>
    </citation>
    <scope>NUCLEOTIDE SEQUENCE</scope>
</reference>
<dbReference type="PANTHER" id="PTHR38100:SF1">
    <property type="entry name" value="HIGH FREQUENCY LYSOGENIZATION PROTEIN HFLD"/>
    <property type="match status" value="1"/>
</dbReference>
<keyword evidence="4" id="KW-0472">Membrane</keyword>
<dbReference type="InterPro" id="IPR035932">
    <property type="entry name" value="HflD-like_sf"/>
</dbReference>
<gene>
    <name evidence="5" type="ORF">MNB_SUP05-5-762</name>
</gene>
<sequence>MNQLQHQILSLSASIQASYLINNLATNGVCAIEQRDTLIESLFVTNSINTLDIYQNPKNLNFGLQQLQNLLKKEKDINKEPIKYSIQTNILAKKITKTPQILQKINTEITNINNNKFFLNTHPNSILKLADLYKATASRLSPTILISGKQEFLSNEEITNQIRMLLLSSIRALILWQSYQGRAWKLFFNKNKILETISVLRDN</sequence>
<keyword evidence="3" id="KW-0963">Cytoplasm</keyword>
<dbReference type="SUPFAM" id="SSF101322">
    <property type="entry name" value="YcfC-like"/>
    <property type="match status" value="1"/>
</dbReference>
<keyword evidence="2" id="KW-1003">Cell membrane</keyword>
<evidence type="ECO:0000256" key="3">
    <source>
        <dbReference type="ARBA" id="ARBA00022490"/>
    </source>
</evidence>
<dbReference type="InterPro" id="IPR007451">
    <property type="entry name" value="HflD"/>
</dbReference>
<dbReference type="Pfam" id="PF04356">
    <property type="entry name" value="DUF489"/>
    <property type="match status" value="1"/>
</dbReference>
<evidence type="ECO:0000256" key="1">
    <source>
        <dbReference type="ARBA" id="ARBA00004496"/>
    </source>
</evidence>
<protein>
    <recommendedName>
        <fullName evidence="6">High frequency lysogenization protein HflD</fullName>
    </recommendedName>
</protein>
<dbReference type="Gene3D" id="1.10.3890.10">
    <property type="entry name" value="HflD-like"/>
    <property type="match status" value="1"/>
</dbReference>
<dbReference type="GO" id="GO:0005737">
    <property type="term" value="C:cytoplasm"/>
    <property type="evidence" value="ECO:0007669"/>
    <property type="project" value="UniProtKB-SubCell"/>
</dbReference>
<evidence type="ECO:0008006" key="6">
    <source>
        <dbReference type="Google" id="ProtNLM"/>
    </source>
</evidence>
<organism evidence="5">
    <name type="scientific">hydrothermal vent metagenome</name>
    <dbReference type="NCBI Taxonomy" id="652676"/>
    <lineage>
        <taxon>unclassified sequences</taxon>
        <taxon>metagenomes</taxon>
        <taxon>ecological metagenomes</taxon>
    </lineage>
</organism>
<dbReference type="AlphaFoldDB" id="A0A1W1BX00"/>